<keyword evidence="1" id="KW-0812">Transmembrane</keyword>
<evidence type="ECO:0000313" key="2">
    <source>
        <dbReference type="EMBL" id="MBU2738267.1"/>
    </source>
</evidence>
<gene>
    <name evidence="2" type="ORF">HJG40_05565</name>
</gene>
<dbReference type="Pfam" id="PF07963">
    <property type="entry name" value="N_methyl"/>
    <property type="match status" value="1"/>
</dbReference>
<sequence>MNNSQEQGFSLTEVMIAAAIFVIAAVGIAAILVRSNQQIITAEQVLNTQQYGMTNSSNANISAATISSQIQGVTTTSVSVSITVPPPGQSSSCSGGLIGIVGTVVTNLAQFLLGASYTPASGATPVSSTVSVQLQSIQQPSSSQNSSQNNLAWWLP</sequence>
<comment type="caution">
    <text evidence="2">The sequence shown here is derived from an EMBL/GenBank/DDBJ whole genome shotgun (WGS) entry which is preliminary data.</text>
</comment>
<proteinExistence type="predicted"/>
<feature type="transmembrane region" description="Helical" evidence="1">
    <location>
        <begin position="14"/>
        <end position="33"/>
    </location>
</feature>
<keyword evidence="1" id="KW-0472">Membrane</keyword>
<dbReference type="NCBIfam" id="TIGR02532">
    <property type="entry name" value="IV_pilin_GFxxxE"/>
    <property type="match status" value="1"/>
</dbReference>
<reference evidence="2 3" key="1">
    <citation type="journal article" date="2021" name="ISME J.">
        <title>Genomic evolution of the class Acidithiobacillia: deep-branching Proteobacteria living in extreme acidic conditions.</title>
        <authorList>
            <person name="Moya-Beltran A."/>
            <person name="Beard S."/>
            <person name="Rojas-Villalobos C."/>
            <person name="Issotta F."/>
            <person name="Gallardo Y."/>
            <person name="Ulloa R."/>
            <person name="Giaveno A."/>
            <person name="Degli Esposti M."/>
            <person name="Johnson D.B."/>
            <person name="Quatrini R."/>
        </authorList>
    </citation>
    <scope>NUCLEOTIDE SEQUENCE [LARGE SCALE GENOMIC DNA]</scope>
    <source>
        <strain evidence="2 3">ATCC 19703</strain>
    </source>
</reference>
<accession>A0ABS5ZNW8</accession>
<evidence type="ECO:0000313" key="3">
    <source>
        <dbReference type="Proteomes" id="UP001197028"/>
    </source>
</evidence>
<name>A0ABS5ZNW8_9PROT</name>
<dbReference type="Proteomes" id="UP001197028">
    <property type="component" value="Unassembled WGS sequence"/>
</dbReference>
<evidence type="ECO:0000256" key="1">
    <source>
        <dbReference type="SAM" id="Phobius"/>
    </source>
</evidence>
<keyword evidence="3" id="KW-1185">Reference proteome</keyword>
<protein>
    <submittedName>
        <fullName evidence="2">Prepilin-type N-terminal cleavage/methylation domain-containing protein</fullName>
    </submittedName>
</protein>
<dbReference type="EMBL" id="JABELD010000037">
    <property type="protein sequence ID" value="MBU2738267.1"/>
    <property type="molecule type" value="Genomic_DNA"/>
</dbReference>
<dbReference type="RefSeq" id="WP_215863264.1">
    <property type="nucleotide sequence ID" value="NZ_JABELD010000037.1"/>
</dbReference>
<dbReference type="InterPro" id="IPR012902">
    <property type="entry name" value="N_methyl_site"/>
</dbReference>
<organism evidence="2 3">
    <name type="scientific">Acidithiobacillus concretivorus</name>
    <dbReference type="NCBI Taxonomy" id="3063952"/>
    <lineage>
        <taxon>Bacteria</taxon>
        <taxon>Pseudomonadati</taxon>
        <taxon>Pseudomonadota</taxon>
        <taxon>Acidithiobacillia</taxon>
        <taxon>Acidithiobacillales</taxon>
        <taxon>Acidithiobacillaceae</taxon>
        <taxon>Acidithiobacillus</taxon>
    </lineage>
</organism>
<keyword evidence="1" id="KW-1133">Transmembrane helix</keyword>